<keyword evidence="3" id="KW-1185">Reference proteome</keyword>
<comment type="caution">
    <text evidence="2">The sequence shown here is derived from an EMBL/GenBank/DDBJ whole genome shotgun (WGS) entry which is preliminary data.</text>
</comment>
<gene>
    <name evidence="2" type="ORF">AACH06_26615</name>
</gene>
<organism evidence="2 3">
    <name type="scientific">Ideonella lacteola</name>
    <dbReference type="NCBI Taxonomy" id="2984193"/>
    <lineage>
        <taxon>Bacteria</taxon>
        <taxon>Pseudomonadati</taxon>
        <taxon>Pseudomonadota</taxon>
        <taxon>Betaproteobacteria</taxon>
        <taxon>Burkholderiales</taxon>
        <taxon>Sphaerotilaceae</taxon>
        <taxon>Ideonella</taxon>
    </lineage>
</organism>
<dbReference type="RefSeq" id="WP_341428844.1">
    <property type="nucleotide sequence ID" value="NZ_JBBUTG010000028.1"/>
</dbReference>
<reference evidence="2 3" key="1">
    <citation type="submission" date="2024-04" db="EMBL/GenBank/DDBJ databases">
        <title>Novel species of the genus Ideonella isolated from streams.</title>
        <authorList>
            <person name="Lu H."/>
        </authorList>
    </citation>
    <scope>NUCLEOTIDE SEQUENCE [LARGE SCALE GENOMIC DNA]</scope>
    <source>
        <strain evidence="2 3">DXS29W</strain>
    </source>
</reference>
<protein>
    <recommendedName>
        <fullName evidence="4">DUF3551 domain-containing protein</fullName>
    </recommendedName>
</protein>
<evidence type="ECO:0000256" key="1">
    <source>
        <dbReference type="SAM" id="SignalP"/>
    </source>
</evidence>
<dbReference type="EMBL" id="JBBUTG010000028">
    <property type="protein sequence ID" value="MEK8034417.1"/>
    <property type="molecule type" value="Genomic_DNA"/>
</dbReference>
<name>A0ABU9BWR0_9BURK</name>
<feature type="chain" id="PRO_5047260601" description="DUF3551 domain-containing protein" evidence="1">
    <location>
        <begin position="28"/>
        <end position="100"/>
    </location>
</feature>
<sequence>MTLRSFAKPRSRAAGLLMAAFAGVACAAGAPPAPEQPAGRLMADWPRRLSEAGCPPLSGKPDERRCNSRDSFTVCKEAVDAGHLKRCHLADTRETYPASR</sequence>
<dbReference type="Proteomes" id="UP001371218">
    <property type="component" value="Unassembled WGS sequence"/>
</dbReference>
<evidence type="ECO:0008006" key="4">
    <source>
        <dbReference type="Google" id="ProtNLM"/>
    </source>
</evidence>
<proteinExistence type="predicted"/>
<evidence type="ECO:0000313" key="3">
    <source>
        <dbReference type="Proteomes" id="UP001371218"/>
    </source>
</evidence>
<dbReference type="PROSITE" id="PS51257">
    <property type="entry name" value="PROKAR_LIPOPROTEIN"/>
    <property type="match status" value="1"/>
</dbReference>
<accession>A0ABU9BWR0</accession>
<feature type="signal peptide" evidence="1">
    <location>
        <begin position="1"/>
        <end position="27"/>
    </location>
</feature>
<evidence type="ECO:0000313" key="2">
    <source>
        <dbReference type="EMBL" id="MEK8034417.1"/>
    </source>
</evidence>
<keyword evidence="1" id="KW-0732">Signal</keyword>